<keyword evidence="8" id="KW-1185">Reference proteome</keyword>
<dbReference type="AlphaFoldDB" id="A0A6G1H3L9"/>
<evidence type="ECO:0000256" key="4">
    <source>
        <dbReference type="PROSITE-ProRule" id="PRU00175"/>
    </source>
</evidence>
<keyword evidence="2 4" id="KW-0863">Zinc-finger</keyword>
<feature type="domain" description="RING-type" evidence="6">
    <location>
        <begin position="5"/>
        <end position="38"/>
    </location>
</feature>
<protein>
    <recommendedName>
        <fullName evidence="6">RING-type domain-containing protein</fullName>
    </recommendedName>
</protein>
<gene>
    <name evidence="7" type="ORF">K402DRAFT_453466</name>
</gene>
<dbReference type="InterPro" id="IPR017907">
    <property type="entry name" value="Znf_RING_CS"/>
</dbReference>
<evidence type="ECO:0000313" key="7">
    <source>
        <dbReference type="EMBL" id="KAF1987823.1"/>
    </source>
</evidence>
<reference evidence="7" key="1">
    <citation type="journal article" date="2020" name="Stud. Mycol.">
        <title>101 Dothideomycetes genomes: a test case for predicting lifestyles and emergence of pathogens.</title>
        <authorList>
            <person name="Haridas S."/>
            <person name="Albert R."/>
            <person name="Binder M."/>
            <person name="Bloem J."/>
            <person name="Labutti K."/>
            <person name="Salamov A."/>
            <person name="Andreopoulos B."/>
            <person name="Baker S."/>
            <person name="Barry K."/>
            <person name="Bills G."/>
            <person name="Bluhm B."/>
            <person name="Cannon C."/>
            <person name="Castanera R."/>
            <person name="Culley D."/>
            <person name="Daum C."/>
            <person name="Ezra D."/>
            <person name="Gonzalez J."/>
            <person name="Henrissat B."/>
            <person name="Kuo A."/>
            <person name="Liang C."/>
            <person name="Lipzen A."/>
            <person name="Lutzoni F."/>
            <person name="Magnuson J."/>
            <person name="Mondo S."/>
            <person name="Nolan M."/>
            <person name="Ohm R."/>
            <person name="Pangilinan J."/>
            <person name="Park H.-J."/>
            <person name="Ramirez L."/>
            <person name="Alfaro M."/>
            <person name="Sun H."/>
            <person name="Tritt A."/>
            <person name="Yoshinaga Y."/>
            <person name="Zwiers L.-H."/>
            <person name="Turgeon B."/>
            <person name="Goodwin S."/>
            <person name="Spatafora J."/>
            <person name="Crous P."/>
            <person name="Grigoriev I."/>
        </authorList>
    </citation>
    <scope>NUCLEOTIDE SEQUENCE</scope>
    <source>
        <strain evidence="7">CBS 113979</strain>
    </source>
</reference>
<dbReference type="OrthoDB" id="6270329at2759"/>
<dbReference type="GO" id="GO:0008270">
    <property type="term" value="F:zinc ion binding"/>
    <property type="evidence" value="ECO:0007669"/>
    <property type="project" value="UniProtKB-KW"/>
</dbReference>
<evidence type="ECO:0000259" key="6">
    <source>
        <dbReference type="PROSITE" id="PS50089"/>
    </source>
</evidence>
<keyword evidence="3" id="KW-0862">Zinc</keyword>
<dbReference type="PROSITE" id="PS00518">
    <property type="entry name" value="ZF_RING_1"/>
    <property type="match status" value="1"/>
</dbReference>
<name>A0A6G1H3L9_9PEZI</name>
<accession>A0A6G1H3L9</accession>
<dbReference type="EMBL" id="ML977151">
    <property type="protein sequence ID" value="KAF1987823.1"/>
    <property type="molecule type" value="Genomic_DNA"/>
</dbReference>
<sequence>MSKDCFQVIELATAVITPCGHIYCYRCIETRCDECPNCGRGPIQTVQRLMEPGEDAAMPSEDGIGDTRTLIDAMILSPPLHFLSASPPSSPPPPPSTASSTIVTRPGVRASASHVRNILSGSSLDMPTTRAGLQRGAL</sequence>
<evidence type="ECO:0000256" key="3">
    <source>
        <dbReference type="ARBA" id="ARBA00022833"/>
    </source>
</evidence>
<evidence type="ECO:0000256" key="5">
    <source>
        <dbReference type="SAM" id="MobiDB-lite"/>
    </source>
</evidence>
<organism evidence="7 8">
    <name type="scientific">Aulographum hederae CBS 113979</name>
    <dbReference type="NCBI Taxonomy" id="1176131"/>
    <lineage>
        <taxon>Eukaryota</taxon>
        <taxon>Fungi</taxon>
        <taxon>Dikarya</taxon>
        <taxon>Ascomycota</taxon>
        <taxon>Pezizomycotina</taxon>
        <taxon>Dothideomycetes</taxon>
        <taxon>Pleosporomycetidae</taxon>
        <taxon>Aulographales</taxon>
        <taxon>Aulographaceae</taxon>
    </lineage>
</organism>
<dbReference type="PROSITE" id="PS50089">
    <property type="entry name" value="ZF_RING_2"/>
    <property type="match status" value="1"/>
</dbReference>
<feature type="region of interest" description="Disordered" evidence="5">
    <location>
        <begin position="82"/>
        <end position="108"/>
    </location>
</feature>
<feature type="region of interest" description="Disordered" evidence="5">
    <location>
        <begin position="119"/>
        <end position="138"/>
    </location>
</feature>
<dbReference type="Gene3D" id="3.30.40.10">
    <property type="entry name" value="Zinc/RING finger domain, C3HC4 (zinc finger)"/>
    <property type="match status" value="1"/>
</dbReference>
<dbReference type="SUPFAM" id="SSF57850">
    <property type="entry name" value="RING/U-box"/>
    <property type="match status" value="1"/>
</dbReference>
<evidence type="ECO:0000313" key="8">
    <source>
        <dbReference type="Proteomes" id="UP000800041"/>
    </source>
</evidence>
<dbReference type="InterPro" id="IPR013083">
    <property type="entry name" value="Znf_RING/FYVE/PHD"/>
</dbReference>
<evidence type="ECO:0000256" key="1">
    <source>
        <dbReference type="ARBA" id="ARBA00022723"/>
    </source>
</evidence>
<keyword evidence="1" id="KW-0479">Metal-binding</keyword>
<proteinExistence type="predicted"/>
<evidence type="ECO:0000256" key="2">
    <source>
        <dbReference type="ARBA" id="ARBA00022771"/>
    </source>
</evidence>
<dbReference type="InterPro" id="IPR001841">
    <property type="entry name" value="Znf_RING"/>
</dbReference>
<dbReference type="Proteomes" id="UP000800041">
    <property type="component" value="Unassembled WGS sequence"/>
</dbReference>